<dbReference type="InterPro" id="IPR057485">
    <property type="entry name" value="YbiO-like_TM1"/>
</dbReference>
<feature type="transmembrane region" description="Helical" evidence="8">
    <location>
        <begin position="466"/>
        <end position="485"/>
    </location>
</feature>
<feature type="compositionally biased region" description="Polar residues" evidence="7">
    <location>
        <begin position="76"/>
        <end position="88"/>
    </location>
</feature>
<keyword evidence="14" id="KW-1185">Reference proteome</keyword>
<organism evidence="13 14">
    <name type="scientific">Thermohalobaculum xanthum</name>
    <dbReference type="NCBI Taxonomy" id="2753746"/>
    <lineage>
        <taxon>Bacteria</taxon>
        <taxon>Pseudomonadati</taxon>
        <taxon>Pseudomonadota</taxon>
        <taxon>Alphaproteobacteria</taxon>
        <taxon>Rhodobacterales</taxon>
        <taxon>Paracoccaceae</taxon>
        <taxon>Thermohalobaculum</taxon>
    </lineage>
</organism>
<evidence type="ECO:0000256" key="3">
    <source>
        <dbReference type="ARBA" id="ARBA00022475"/>
    </source>
</evidence>
<dbReference type="InterPro" id="IPR023408">
    <property type="entry name" value="MscS_beta-dom_sf"/>
</dbReference>
<dbReference type="Pfam" id="PF00924">
    <property type="entry name" value="MS_channel_2nd"/>
    <property type="match status" value="1"/>
</dbReference>
<keyword evidence="4 8" id="KW-0812">Transmembrane</keyword>
<feature type="transmembrane region" description="Helical" evidence="8">
    <location>
        <begin position="231"/>
        <end position="253"/>
    </location>
</feature>
<dbReference type="RefSeq" id="WP_200609840.1">
    <property type="nucleotide sequence ID" value="NZ_JAEHHL010000006.1"/>
</dbReference>
<reference evidence="13" key="1">
    <citation type="submission" date="2020-12" db="EMBL/GenBank/DDBJ databases">
        <title>Bacterial taxonomy.</title>
        <authorList>
            <person name="Pan X."/>
        </authorList>
    </citation>
    <scope>NUCLEOTIDE SEQUENCE</scope>
    <source>
        <strain evidence="13">M0105</strain>
    </source>
</reference>
<evidence type="ECO:0000256" key="1">
    <source>
        <dbReference type="ARBA" id="ARBA00004651"/>
    </source>
</evidence>
<dbReference type="Gene3D" id="3.30.70.100">
    <property type="match status" value="1"/>
</dbReference>
<dbReference type="PANTHER" id="PTHR30460">
    <property type="entry name" value="MODERATE CONDUCTANCE MECHANOSENSITIVE CHANNEL YBIO"/>
    <property type="match status" value="1"/>
</dbReference>
<keyword evidence="6 8" id="KW-0472">Membrane</keyword>
<dbReference type="SUPFAM" id="SSF82689">
    <property type="entry name" value="Mechanosensitive channel protein MscS (YggB), C-terminal domain"/>
    <property type="match status" value="1"/>
</dbReference>
<feature type="region of interest" description="Disordered" evidence="7">
    <location>
        <begin position="67"/>
        <end position="108"/>
    </location>
</feature>
<dbReference type="InterPro" id="IPR011014">
    <property type="entry name" value="MscS_channel_TM-2"/>
</dbReference>
<dbReference type="Pfam" id="PF21088">
    <property type="entry name" value="MS_channel_1st"/>
    <property type="match status" value="1"/>
</dbReference>
<evidence type="ECO:0000256" key="8">
    <source>
        <dbReference type="SAM" id="Phobius"/>
    </source>
</evidence>
<feature type="transmembrane region" description="Helical" evidence="8">
    <location>
        <begin position="549"/>
        <end position="574"/>
    </location>
</feature>
<feature type="transmembrane region" description="Helical" evidence="8">
    <location>
        <begin position="595"/>
        <end position="615"/>
    </location>
</feature>
<comment type="caution">
    <text evidence="13">The sequence shown here is derived from an EMBL/GenBank/DDBJ whole genome shotgun (WGS) entry which is preliminary data.</text>
</comment>
<comment type="similarity">
    <text evidence="2">Belongs to the MscS (TC 1.A.23) family.</text>
</comment>
<keyword evidence="5 8" id="KW-1133">Transmembrane helix</keyword>
<feature type="domain" description="Mechanosensitive ion channel transmembrane helices 2/3" evidence="11">
    <location>
        <begin position="602"/>
        <end position="640"/>
    </location>
</feature>
<dbReference type="Gene3D" id="2.30.30.60">
    <property type="match status" value="1"/>
</dbReference>
<evidence type="ECO:0000256" key="2">
    <source>
        <dbReference type="ARBA" id="ARBA00008017"/>
    </source>
</evidence>
<evidence type="ECO:0000259" key="12">
    <source>
        <dbReference type="Pfam" id="PF25392"/>
    </source>
</evidence>
<dbReference type="Gene3D" id="1.10.287.1260">
    <property type="match status" value="1"/>
</dbReference>
<dbReference type="PANTHER" id="PTHR30460:SF0">
    <property type="entry name" value="MODERATE CONDUCTANCE MECHANOSENSITIVE CHANNEL YBIO"/>
    <property type="match status" value="1"/>
</dbReference>
<evidence type="ECO:0000256" key="4">
    <source>
        <dbReference type="ARBA" id="ARBA00022692"/>
    </source>
</evidence>
<dbReference type="SUPFAM" id="SSF82861">
    <property type="entry name" value="Mechanosensitive channel protein MscS (YggB), transmembrane region"/>
    <property type="match status" value="1"/>
</dbReference>
<sequence length="866" mass="92789">MTRIERQPLRMPFLKQTARVFMNTIARLGSMPGLIPFIFLGLAVLSASPAAPQIAAPQVEAPVREPEIPEGARVQQDPSSTSNAQANEPGQAAPATGTTPESAPASAESVISEARALIAILRDATARDRLIAELERLAGETDGSAPTSAAADAPATPTGGPSQRPAVNRGKSDASAEDPPIGRRIAEVTHEAMTSVMARAQEVYRGLRATQRRLSGLANTNVDELLSAMEAVGIALAIATGIRAILWGPVQWCRRRLGAIASRTGPLRRVVTDAAALVVDAIALIVSAATGAFTTIAYLGQRLDIELHQALFLNSFIMVGLGCVVLRAILSPKVEGLRIAPMGSATAHYWMRWGGLLIAFLGYGLLLVVPLVNETVNIFTGRAVAVVVYAIFLLSAMALVIRNRRVPREYYEKRAEESGGDVTLTIIAHAARYWHIAVVIYLLTLFSAAVRQSGNVGPMLVATAKIAAAAALGAFVMAVLGRISARGLKLPSGVNERLPLLERRINTFVPAFLNVVRFVMMVMVVAFSLHTMGVADLEAWLEGSFGVDIAETLISASVIVLAGFAVWLALTSWVDYRMTPRRGRRVTSREQTLLSLLRNAATIAIAVFTLMFVLSDIGIDIAPLIASAGVLGLAIGFGAQKMVQDIITGIFIQFESAINVGDVVTLAGTTGTVEKLTIRSVSLRDVHGVFHIIPFSSVDAVSNYMRGFSYHVADIGIAYREDIDEAKALMIEAFETLRSDPEQGNKILGDLEWFGVQQLGDSAVVLRARIKTRPGDQWSMGRAYNEAVKKRFDQAGVEIPFPHMTIWFGENRDGSAPPAQLALADRGLTRALVEPSPAARSDTKRARPKAAKPTEDAPLGDDGDEN</sequence>
<dbReference type="Proteomes" id="UP000655420">
    <property type="component" value="Unassembled WGS sequence"/>
</dbReference>
<dbReference type="AlphaFoldDB" id="A0A8J7M6S8"/>
<dbReference type="SUPFAM" id="SSF50182">
    <property type="entry name" value="Sm-like ribonucleoproteins"/>
    <property type="match status" value="1"/>
</dbReference>
<name>A0A8J7M6S8_9RHOB</name>
<evidence type="ECO:0000259" key="9">
    <source>
        <dbReference type="Pfam" id="PF00924"/>
    </source>
</evidence>
<keyword evidence="3" id="KW-1003">Cell membrane</keyword>
<dbReference type="InterPro" id="IPR006685">
    <property type="entry name" value="MscS_channel_2nd"/>
</dbReference>
<evidence type="ECO:0000256" key="5">
    <source>
        <dbReference type="ARBA" id="ARBA00022989"/>
    </source>
</evidence>
<feature type="domain" description="Mechanosensitive ion channel MscS" evidence="9">
    <location>
        <begin position="642"/>
        <end position="704"/>
    </location>
</feature>
<dbReference type="InterPro" id="IPR045276">
    <property type="entry name" value="YbiO_bact"/>
</dbReference>
<dbReference type="EMBL" id="JAEHHL010000006">
    <property type="protein sequence ID" value="MBK0399641.1"/>
    <property type="molecule type" value="Genomic_DNA"/>
</dbReference>
<dbReference type="Pfam" id="PF25392">
    <property type="entry name" value="MS_channel_TM1"/>
    <property type="match status" value="1"/>
</dbReference>
<evidence type="ECO:0000259" key="10">
    <source>
        <dbReference type="Pfam" id="PF21082"/>
    </source>
</evidence>
<feature type="compositionally biased region" description="Low complexity" evidence="7">
    <location>
        <begin position="141"/>
        <end position="162"/>
    </location>
</feature>
<feature type="domain" description="Mechanosensitive ion channel MscS C-terminal" evidence="10">
    <location>
        <begin position="712"/>
        <end position="799"/>
    </location>
</feature>
<dbReference type="GO" id="GO:0008381">
    <property type="term" value="F:mechanosensitive monoatomic ion channel activity"/>
    <property type="evidence" value="ECO:0007669"/>
    <property type="project" value="InterPro"/>
</dbReference>
<feature type="transmembrane region" description="Helical" evidence="8">
    <location>
        <begin position="621"/>
        <end position="639"/>
    </location>
</feature>
<feature type="domain" description="Moderate conductance mechanosensitive channel YbiO-like transmembrane helix 1" evidence="12">
    <location>
        <begin position="462"/>
        <end position="540"/>
    </location>
</feature>
<feature type="transmembrane region" description="Helical" evidence="8">
    <location>
        <begin position="311"/>
        <end position="330"/>
    </location>
</feature>
<feature type="compositionally biased region" description="Basic and acidic residues" evidence="7">
    <location>
        <begin position="170"/>
        <end position="181"/>
    </location>
</feature>
<dbReference type="Pfam" id="PF21082">
    <property type="entry name" value="MS_channel_3rd"/>
    <property type="match status" value="1"/>
</dbReference>
<dbReference type="InterPro" id="IPR049142">
    <property type="entry name" value="MS_channel_1st"/>
</dbReference>
<feature type="transmembrane region" description="Helical" evidence="8">
    <location>
        <begin position="422"/>
        <end position="446"/>
    </location>
</feature>
<evidence type="ECO:0000256" key="6">
    <source>
        <dbReference type="ARBA" id="ARBA00023136"/>
    </source>
</evidence>
<proteinExistence type="inferred from homology"/>
<dbReference type="InterPro" id="IPR011066">
    <property type="entry name" value="MscS_channel_C_sf"/>
</dbReference>
<comment type="subcellular location">
    <subcellularLocation>
        <location evidence="1">Cell membrane</location>
        <topology evidence="1">Multi-pass membrane protein</topology>
    </subcellularLocation>
</comment>
<evidence type="ECO:0000256" key="7">
    <source>
        <dbReference type="SAM" id="MobiDB-lite"/>
    </source>
</evidence>
<protein>
    <submittedName>
        <fullName evidence="13">Mechanosensitive ion channel</fullName>
    </submittedName>
</protein>
<feature type="transmembrane region" description="Helical" evidence="8">
    <location>
        <begin position="274"/>
        <end position="299"/>
    </location>
</feature>
<feature type="transmembrane region" description="Helical" evidence="8">
    <location>
        <begin position="350"/>
        <end position="372"/>
    </location>
</feature>
<feature type="region of interest" description="Disordered" evidence="7">
    <location>
        <begin position="140"/>
        <end position="181"/>
    </location>
</feature>
<evidence type="ECO:0000313" key="14">
    <source>
        <dbReference type="Proteomes" id="UP000655420"/>
    </source>
</evidence>
<dbReference type="InterPro" id="IPR010920">
    <property type="entry name" value="LSM_dom_sf"/>
</dbReference>
<feature type="transmembrane region" description="Helical" evidence="8">
    <location>
        <begin position="505"/>
        <end position="529"/>
    </location>
</feature>
<evidence type="ECO:0000313" key="13">
    <source>
        <dbReference type="EMBL" id="MBK0399641.1"/>
    </source>
</evidence>
<gene>
    <name evidence="13" type="ORF">H0I76_10590</name>
</gene>
<dbReference type="GO" id="GO:0005886">
    <property type="term" value="C:plasma membrane"/>
    <property type="evidence" value="ECO:0007669"/>
    <property type="project" value="UniProtKB-SubCell"/>
</dbReference>
<evidence type="ECO:0000259" key="11">
    <source>
        <dbReference type="Pfam" id="PF21088"/>
    </source>
</evidence>
<dbReference type="InterPro" id="IPR049278">
    <property type="entry name" value="MS_channel_C"/>
</dbReference>
<feature type="region of interest" description="Disordered" evidence="7">
    <location>
        <begin position="832"/>
        <end position="866"/>
    </location>
</feature>
<feature type="transmembrane region" description="Helical" evidence="8">
    <location>
        <begin position="378"/>
        <end position="401"/>
    </location>
</feature>
<accession>A0A8J7M6S8</accession>